<feature type="region of interest" description="Disordered" evidence="1">
    <location>
        <begin position="83"/>
        <end position="109"/>
    </location>
</feature>
<dbReference type="EMBL" id="FZOT01000017">
    <property type="protein sequence ID" value="SNT20322.1"/>
    <property type="molecule type" value="Genomic_DNA"/>
</dbReference>
<dbReference type="AlphaFoldDB" id="A0A239KRG8"/>
<protein>
    <submittedName>
        <fullName evidence="3">Predicted nuclease of the RNAse H fold, HicB family</fullName>
    </submittedName>
</protein>
<reference evidence="3 4" key="1">
    <citation type="submission" date="2017-06" db="EMBL/GenBank/DDBJ databases">
        <authorList>
            <person name="Kim H.J."/>
            <person name="Triplett B.A."/>
        </authorList>
    </citation>
    <scope>NUCLEOTIDE SEQUENCE [LARGE SCALE GENOMIC DNA]</scope>
    <source>
        <strain evidence="3 4">U15</strain>
    </source>
</reference>
<keyword evidence="4" id="KW-1185">Reference proteome</keyword>
<evidence type="ECO:0000256" key="1">
    <source>
        <dbReference type="SAM" id="MobiDB-lite"/>
    </source>
</evidence>
<feature type="domain" description="HicB-like antitoxin of toxin-antitoxin system" evidence="2">
    <location>
        <begin position="5"/>
        <end position="87"/>
    </location>
</feature>
<evidence type="ECO:0000313" key="3">
    <source>
        <dbReference type="EMBL" id="SNT20322.1"/>
    </source>
</evidence>
<dbReference type="InterPro" id="IPR031807">
    <property type="entry name" value="HicB-like"/>
</dbReference>
<accession>A0A239KRG8</accession>
<organism evidence="3 4">
    <name type="scientific">Noviherbaspirillum humi</name>
    <dbReference type="NCBI Taxonomy" id="1688639"/>
    <lineage>
        <taxon>Bacteria</taxon>
        <taxon>Pseudomonadati</taxon>
        <taxon>Pseudomonadota</taxon>
        <taxon>Betaproteobacteria</taxon>
        <taxon>Burkholderiales</taxon>
        <taxon>Oxalobacteraceae</taxon>
        <taxon>Noviherbaspirillum</taxon>
    </lineage>
</organism>
<evidence type="ECO:0000259" key="2">
    <source>
        <dbReference type="Pfam" id="PF15919"/>
    </source>
</evidence>
<dbReference type="Gene3D" id="3.30.160.250">
    <property type="match status" value="1"/>
</dbReference>
<dbReference type="SUPFAM" id="SSF143100">
    <property type="entry name" value="TTHA1013/TTHA0281-like"/>
    <property type="match status" value="1"/>
</dbReference>
<dbReference type="OrthoDB" id="9807959at2"/>
<dbReference type="Proteomes" id="UP000198284">
    <property type="component" value="Unassembled WGS sequence"/>
</dbReference>
<name>A0A239KRG8_9BURK</name>
<dbReference type="Pfam" id="PF15919">
    <property type="entry name" value="HicB_lk_antitox"/>
    <property type="match status" value="1"/>
</dbReference>
<dbReference type="InterPro" id="IPR035069">
    <property type="entry name" value="TTHA1013/TTHA0281-like"/>
</dbReference>
<sequence>MVHVPVFIKRTPIGDFTAVAPDIPGSFARGATPEEALQDMRTWLFGRWETLQSFGQDVCLYLSPVEGLIQDPKFTEGMWESLDIDTDQGTGAGPINLVQEDRRRRPRAH</sequence>
<dbReference type="RefSeq" id="WP_089401008.1">
    <property type="nucleotide sequence ID" value="NZ_FZOT01000017.1"/>
</dbReference>
<proteinExistence type="predicted"/>
<evidence type="ECO:0000313" key="4">
    <source>
        <dbReference type="Proteomes" id="UP000198284"/>
    </source>
</evidence>
<gene>
    <name evidence="3" type="ORF">SAMN06265795_1173</name>
</gene>